<dbReference type="eggNOG" id="COG1670">
    <property type="taxonomic scope" value="Bacteria"/>
</dbReference>
<sequence>MYKSLELEVYEQKKIVRLSGILVMGLSLTNRSECMDCKELSGVICDYWKKLFCGMTVYQRPNLKLTVKESLSEEEGLMVLDFPTGVKHIVVSRALLNDLENEDLRNYSYEDIIESLRKRGIVLHGADYLYYFSKEALSALDGYVVVPEIRQLTVADTSCFLEFERTASIQDLDDASVSLEHWLVFGAFENDKLVAVASMYPWDDESRIADLGILTLAEYRGRGYALRVAQAICKEALRKGYEPQYRCQLDNDASIALASKLNLTLFAKWDVIAPDIASI</sequence>
<dbReference type="STRING" id="1346330.M472_04640"/>
<evidence type="ECO:0000313" key="2">
    <source>
        <dbReference type="EMBL" id="ERJ58046.1"/>
    </source>
</evidence>
<proteinExistence type="predicted"/>
<dbReference type="Pfam" id="PF00583">
    <property type="entry name" value="Acetyltransf_1"/>
    <property type="match status" value="1"/>
</dbReference>
<dbReference type="PROSITE" id="PS51186">
    <property type="entry name" value="GNAT"/>
    <property type="match status" value="1"/>
</dbReference>
<dbReference type="InterPro" id="IPR016181">
    <property type="entry name" value="Acyl_CoA_acyltransferase"/>
</dbReference>
<keyword evidence="3" id="KW-1185">Reference proteome</keyword>
<protein>
    <recommendedName>
        <fullName evidence="1">N-acetyltransferase domain-containing protein</fullName>
    </recommendedName>
</protein>
<comment type="caution">
    <text evidence="2">The sequence shown here is derived from an EMBL/GenBank/DDBJ whole genome shotgun (WGS) entry which is preliminary data.</text>
</comment>
<dbReference type="SUPFAM" id="SSF55729">
    <property type="entry name" value="Acyl-CoA N-acyltransferases (Nat)"/>
    <property type="match status" value="1"/>
</dbReference>
<name>U2H8M1_9SPHI</name>
<dbReference type="EMBL" id="ATDL01000018">
    <property type="protein sequence ID" value="ERJ58046.1"/>
    <property type="molecule type" value="Genomic_DNA"/>
</dbReference>
<evidence type="ECO:0000313" key="3">
    <source>
        <dbReference type="Proteomes" id="UP000016584"/>
    </source>
</evidence>
<evidence type="ECO:0000259" key="1">
    <source>
        <dbReference type="PROSITE" id="PS51186"/>
    </source>
</evidence>
<dbReference type="AlphaFoldDB" id="U2H8M1"/>
<organism evidence="2 3">
    <name type="scientific">Sphingobacterium paucimobilis HER1398</name>
    <dbReference type="NCBI Taxonomy" id="1346330"/>
    <lineage>
        <taxon>Bacteria</taxon>
        <taxon>Pseudomonadati</taxon>
        <taxon>Bacteroidota</taxon>
        <taxon>Sphingobacteriia</taxon>
        <taxon>Sphingobacteriales</taxon>
        <taxon>Sphingobacteriaceae</taxon>
        <taxon>Sphingobacterium</taxon>
    </lineage>
</organism>
<dbReference type="Gene3D" id="3.40.630.30">
    <property type="match status" value="1"/>
</dbReference>
<dbReference type="InterPro" id="IPR000182">
    <property type="entry name" value="GNAT_dom"/>
</dbReference>
<dbReference type="Proteomes" id="UP000016584">
    <property type="component" value="Unassembled WGS sequence"/>
</dbReference>
<dbReference type="PATRIC" id="fig|1346330.5.peg.3389"/>
<reference evidence="2 3" key="1">
    <citation type="journal article" date="2013" name="Genome Announc.">
        <title>The Draft Genome Sequence of Sphingomonas paucimobilis Strain HER1398 (Proteobacteria), Host to the Giant PAU Phage, Indicates That It Is a Member of the Genus Sphingobacterium (Bacteroidetes).</title>
        <authorList>
            <person name="White R.A.III."/>
            <person name="Suttle C.A."/>
        </authorList>
    </citation>
    <scope>NUCLEOTIDE SEQUENCE [LARGE SCALE GENOMIC DNA]</scope>
    <source>
        <strain evidence="2 3">HER1398</strain>
    </source>
</reference>
<accession>U2H8M1</accession>
<dbReference type="CDD" id="cd04301">
    <property type="entry name" value="NAT_SF"/>
    <property type="match status" value="1"/>
</dbReference>
<gene>
    <name evidence="2" type="ORF">M472_04640</name>
</gene>
<feature type="domain" description="N-acetyltransferase" evidence="1">
    <location>
        <begin position="147"/>
        <end position="279"/>
    </location>
</feature>
<dbReference type="GO" id="GO:0016747">
    <property type="term" value="F:acyltransferase activity, transferring groups other than amino-acyl groups"/>
    <property type="evidence" value="ECO:0007669"/>
    <property type="project" value="InterPro"/>
</dbReference>